<reference evidence="3 6" key="3">
    <citation type="submission" date="2017-04" db="EMBL/GenBank/DDBJ databases">
        <title>Kefir bacterial isolates.</title>
        <authorList>
            <person name="Kim Y."/>
            <person name="Blasche S."/>
            <person name="Patil K.R."/>
        </authorList>
    </citation>
    <scope>NUCLEOTIDE SEQUENCE [LARGE SCALE GENOMIC DNA]</scope>
    <source>
        <strain evidence="3 6">OG2</strain>
    </source>
</reference>
<gene>
    <name evidence="2" type="ORF">AVW13_12760</name>
    <name evidence="3" type="ORF">B8X04_05125</name>
    <name evidence="4" type="ORF">I6G59_09500</name>
</gene>
<dbReference type="EMBL" id="LQQR01000022">
    <property type="protein sequence ID" value="KZE18433.1"/>
    <property type="molecule type" value="Genomic_DNA"/>
</dbReference>
<reference evidence="4 7" key="4">
    <citation type="submission" date="2020-12" db="EMBL/GenBank/DDBJ databases">
        <title>FDA dAtabase for Regulatory Grade micrObial Sequences (FDA-ARGOS): Supporting development and validation of Infectious Disease Dx tests.</title>
        <authorList>
            <person name="Sproer C."/>
            <person name="Gronow S."/>
            <person name="Severitt S."/>
            <person name="Schroder I."/>
            <person name="Tallon L."/>
            <person name="Sadzewicz L."/>
            <person name="Zhao X."/>
            <person name="Boylan J."/>
            <person name="Ott S."/>
            <person name="Bowen H."/>
            <person name="Vavikolanu K."/>
            <person name="Mehta A."/>
            <person name="Aluvathingal J."/>
            <person name="Nadendla S."/>
            <person name="Lowell S."/>
            <person name="Myers T."/>
            <person name="Yan Y."/>
            <person name="Sichtig H."/>
        </authorList>
    </citation>
    <scope>NUCLEOTIDE SEQUENCE [LARGE SCALE GENOMIC DNA]</scope>
    <source>
        <strain evidence="4 7">FDAARGOS_902</strain>
    </source>
</reference>
<organism evidence="3 6">
    <name type="scientific">Brevibacterium casei</name>
    <dbReference type="NCBI Taxonomy" id="33889"/>
    <lineage>
        <taxon>Bacteria</taxon>
        <taxon>Bacillati</taxon>
        <taxon>Actinomycetota</taxon>
        <taxon>Actinomycetes</taxon>
        <taxon>Micrococcales</taxon>
        <taxon>Brevibacteriaceae</taxon>
        <taxon>Brevibacterium</taxon>
    </lineage>
</organism>
<dbReference type="Proteomes" id="UP000594979">
    <property type="component" value="Chromosome"/>
</dbReference>
<accession>A0A165DY65</accession>
<reference evidence="2" key="2">
    <citation type="submission" date="2016-01" db="EMBL/GenBank/DDBJ databases">
        <authorList>
            <person name="Hong K.W."/>
        </authorList>
    </citation>
    <scope>NUCLEOTIDE SEQUENCE</scope>
    <source>
        <strain evidence="2">M40</strain>
    </source>
</reference>
<dbReference type="Proteomes" id="UP000076612">
    <property type="component" value="Unassembled WGS sequence"/>
</dbReference>
<dbReference type="KEGG" id="bcau:I6G59_09500"/>
<evidence type="ECO:0000313" key="7">
    <source>
        <dbReference type="Proteomes" id="UP000594979"/>
    </source>
</evidence>
<evidence type="ECO:0000313" key="3">
    <source>
        <dbReference type="EMBL" id="PAK96143.1"/>
    </source>
</evidence>
<feature type="transmembrane region" description="Helical" evidence="1">
    <location>
        <begin position="96"/>
        <end position="115"/>
    </location>
</feature>
<keyword evidence="1" id="KW-0472">Membrane</keyword>
<evidence type="ECO:0000313" key="2">
    <source>
        <dbReference type="EMBL" id="KZE18433.1"/>
    </source>
</evidence>
<reference evidence="5" key="1">
    <citation type="submission" date="2016-01" db="EMBL/GenBank/DDBJ databases">
        <title>Draft genome of Chromobacterium sp. F49.</title>
        <authorList>
            <person name="Hong K.W."/>
        </authorList>
    </citation>
    <scope>NUCLEOTIDE SEQUENCE [LARGE SCALE GENOMIC DNA]</scope>
    <source>
        <strain evidence="5">M40</strain>
    </source>
</reference>
<dbReference type="Proteomes" id="UP000216867">
    <property type="component" value="Unassembled WGS sequence"/>
</dbReference>
<keyword evidence="1" id="KW-0812">Transmembrane</keyword>
<sequence length="124" mass="13659">MTEEYVDYAGRSEPKERWLKALPLIIAGVLGVPLLGMAILFSLSIAQITKYVFDLGTSGWEAAGLVLLSLSGAFCVIVYLVCLFVGSRRRTWRWRIWWAAGALVSAGALPLWWLFGGFFTGASL</sequence>
<dbReference type="AlphaFoldDB" id="A0A165DY65"/>
<keyword evidence="1" id="KW-1133">Transmembrane helix</keyword>
<name>A0A165DY65_9MICO</name>
<proteinExistence type="predicted"/>
<feature type="transmembrane region" description="Helical" evidence="1">
    <location>
        <begin position="21"/>
        <end position="43"/>
    </location>
</feature>
<protein>
    <submittedName>
        <fullName evidence="3">Uncharacterized protein</fullName>
    </submittedName>
</protein>
<feature type="transmembrane region" description="Helical" evidence="1">
    <location>
        <begin position="63"/>
        <end position="84"/>
    </location>
</feature>
<dbReference type="EMBL" id="CP065682">
    <property type="protein sequence ID" value="QPS32271.1"/>
    <property type="molecule type" value="Genomic_DNA"/>
</dbReference>
<evidence type="ECO:0000313" key="6">
    <source>
        <dbReference type="Proteomes" id="UP000216867"/>
    </source>
</evidence>
<evidence type="ECO:0000256" key="1">
    <source>
        <dbReference type="SAM" id="Phobius"/>
    </source>
</evidence>
<evidence type="ECO:0000313" key="4">
    <source>
        <dbReference type="EMBL" id="QPS32271.1"/>
    </source>
</evidence>
<evidence type="ECO:0000313" key="5">
    <source>
        <dbReference type="Proteomes" id="UP000076612"/>
    </source>
</evidence>
<dbReference type="RefSeq" id="WP_009374559.1">
    <property type="nucleotide sequence ID" value="NZ_CP065682.1"/>
</dbReference>
<dbReference type="EMBL" id="NCWY01000004">
    <property type="protein sequence ID" value="PAK96143.1"/>
    <property type="molecule type" value="Genomic_DNA"/>
</dbReference>